<evidence type="ECO:0000256" key="8">
    <source>
        <dbReference type="SAM" id="MobiDB-lite"/>
    </source>
</evidence>
<proteinExistence type="inferred from homology"/>
<evidence type="ECO:0000259" key="9">
    <source>
        <dbReference type="PROSITE" id="PS52029"/>
    </source>
</evidence>
<dbReference type="PROSITE" id="PS52029">
    <property type="entry name" value="LD_TPASE"/>
    <property type="match status" value="1"/>
</dbReference>
<dbReference type="GO" id="GO:0018104">
    <property type="term" value="P:peptidoglycan-protein cross-linking"/>
    <property type="evidence" value="ECO:0007669"/>
    <property type="project" value="TreeGrafter"/>
</dbReference>
<dbReference type="AlphaFoldDB" id="A0A370CIS2"/>
<reference evidence="10 11" key="1">
    <citation type="journal article" date="2017" name="Int. J. Syst. Evol. Microbiol.">
        <title>Aquarickettsiella crustaci n. gen. n. sp. (Gammaproteobacteria: Legionellales: Coxiellaceae); a bacterial pathogen of the freshwater crustacean: Gammarus fossarum (Malacostraca: Amphipoda).</title>
        <authorList>
            <person name="Bojko J."/>
            <person name="Dunn A.M."/>
            <person name="Stebbing P.D."/>
            <person name="Van Aerle R."/>
            <person name="Bacela-Spychalska K."/>
            <person name="Bean T.P."/>
            <person name="Stentiford G.D."/>
        </authorList>
    </citation>
    <scope>NUCLEOTIDE SEQUENCE [LARGE SCALE GENOMIC DNA]</scope>
    <source>
        <strain evidence="10">RA15029</strain>
    </source>
</reference>
<evidence type="ECO:0000313" key="11">
    <source>
        <dbReference type="Proteomes" id="UP000226429"/>
    </source>
</evidence>
<comment type="similarity">
    <text evidence="2">Belongs to the YkuD family.</text>
</comment>
<dbReference type="InterPro" id="IPR050979">
    <property type="entry name" value="LD-transpeptidase"/>
</dbReference>
<dbReference type="GO" id="GO:0016740">
    <property type="term" value="F:transferase activity"/>
    <property type="evidence" value="ECO:0007669"/>
    <property type="project" value="UniProtKB-KW"/>
</dbReference>
<evidence type="ECO:0000256" key="4">
    <source>
        <dbReference type="ARBA" id="ARBA00022960"/>
    </source>
</evidence>
<dbReference type="GO" id="GO:0071555">
    <property type="term" value="P:cell wall organization"/>
    <property type="evidence" value="ECO:0007669"/>
    <property type="project" value="UniProtKB-UniRule"/>
</dbReference>
<name>A0A370CIS2_9COXI</name>
<dbReference type="PANTHER" id="PTHR30582:SF2">
    <property type="entry name" value="L,D-TRANSPEPTIDASE YCIB-RELATED"/>
    <property type="match status" value="1"/>
</dbReference>
<feature type="active site" description="Proton donor/acceptor" evidence="7">
    <location>
        <position position="192"/>
    </location>
</feature>
<keyword evidence="4 7" id="KW-0133">Cell shape</keyword>
<keyword evidence="11" id="KW-1185">Reference proteome</keyword>
<gene>
    <name evidence="10" type="ORF">CFE62_002190</name>
</gene>
<evidence type="ECO:0000256" key="3">
    <source>
        <dbReference type="ARBA" id="ARBA00022679"/>
    </source>
</evidence>
<dbReference type="SUPFAM" id="SSF141523">
    <property type="entry name" value="L,D-transpeptidase catalytic domain-like"/>
    <property type="match status" value="1"/>
</dbReference>
<dbReference type="Proteomes" id="UP000226429">
    <property type="component" value="Unassembled WGS sequence"/>
</dbReference>
<comment type="pathway">
    <text evidence="1 7">Cell wall biogenesis; peptidoglycan biosynthesis.</text>
</comment>
<dbReference type="EMBL" id="NMOS02000004">
    <property type="protein sequence ID" value="RDH40758.1"/>
    <property type="molecule type" value="Genomic_DNA"/>
</dbReference>
<accession>A0A370CIS2</accession>
<evidence type="ECO:0000313" key="10">
    <source>
        <dbReference type="EMBL" id="RDH40758.1"/>
    </source>
</evidence>
<feature type="domain" description="L,D-TPase catalytic" evidence="9">
    <location>
        <begin position="108"/>
        <end position="232"/>
    </location>
</feature>
<dbReference type="GO" id="GO:0008360">
    <property type="term" value="P:regulation of cell shape"/>
    <property type="evidence" value="ECO:0007669"/>
    <property type="project" value="UniProtKB-UniRule"/>
</dbReference>
<feature type="active site" description="Nucleophile" evidence="7">
    <location>
        <position position="207"/>
    </location>
</feature>
<dbReference type="GO" id="GO:0071972">
    <property type="term" value="F:peptidoglycan L,D-transpeptidase activity"/>
    <property type="evidence" value="ECO:0007669"/>
    <property type="project" value="TreeGrafter"/>
</dbReference>
<reference evidence="10 11" key="2">
    <citation type="journal article" date="2018" name="J. Invertebr. Pathol.">
        <title>'Candidatus Aquirickettsiella gammari' (Gammaproteobacteria: Legionellales: Coxiellaceae): A bacterial pathogen of the freshwater crustacean Gammarus fossarum (Malacostraca: Amphipoda).</title>
        <authorList>
            <person name="Bojko J."/>
            <person name="Dunn A.M."/>
            <person name="Stebbing P.D."/>
            <person name="van Aerle R."/>
            <person name="Bacela-Spychalska K."/>
            <person name="Bean T.P."/>
            <person name="Urrutia A."/>
            <person name="Stentiford G.D."/>
        </authorList>
    </citation>
    <scope>NUCLEOTIDE SEQUENCE [LARGE SCALE GENOMIC DNA]</scope>
    <source>
        <strain evidence="10">RA15029</strain>
    </source>
</reference>
<dbReference type="GO" id="GO:0005576">
    <property type="term" value="C:extracellular region"/>
    <property type="evidence" value="ECO:0007669"/>
    <property type="project" value="TreeGrafter"/>
</dbReference>
<dbReference type="InterPro" id="IPR038063">
    <property type="entry name" value="Transpep_catalytic_dom"/>
</dbReference>
<sequence length="310" mass="34682">MRILIRLSVLLALVVIFLIMHGDSFAARGWLLQTLCNDPRLYCLVVGKGETWYTLFPNPQRRELVQRINRMNSGLWPGMRIAAPRNLDSTNWMEYTPFSPYRVPTGRKMIIYSPALNAWAAYGPAGNIIRWGPASSGQNWCPDLGRPCHTPSGSFKVYDKRGPGCRSTKFPKPYGGAPMPYCMFFKGGFAMHGSYGGVLGYNASHGCVRLFVDDAQWLNQDFADIGTQVIILPYPMNRYAQLSEEDDDEDDDDIMDNVEDTTIINHKVADNEVEANEVNKVADTKLDAAKSDKSEVSEIETAKIKDPAKA</sequence>
<keyword evidence="5 7" id="KW-0573">Peptidoglycan synthesis</keyword>
<evidence type="ECO:0000256" key="2">
    <source>
        <dbReference type="ARBA" id="ARBA00005992"/>
    </source>
</evidence>
<keyword evidence="3" id="KW-0808">Transferase</keyword>
<evidence type="ECO:0000256" key="6">
    <source>
        <dbReference type="ARBA" id="ARBA00023316"/>
    </source>
</evidence>
<evidence type="ECO:0000256" key="7">
    <source>
        <dbReference type="PROSITE-ProRule" id="PRU01373"/>
    </source>
</evidence>
<dbReference type="CDD" id="cd16913">
    <property type="entry name" value="YkuD_like"/>
    <property type="match status" value="1"/>
</dbReference>
<comment type="caution">
    <text evidence="10">The sequence shown here is derived from an EMBL/GenBank/DDBJ whole genome shotgun (WGS) entry which is preliminary data.</text>
</comment>
<dbReference type="InterPro" id="IPR005490">
    <property type="entry name" value="LD_TPept_cat_dom"/>
</dbReference>
<dbReference type="Gene3D" id="2.40.440.10">
    <property type="entry name" value="L,D-transpeptidase catalytic domain-like"/>
    <property type="match status" value="1"/>
</dbReference>
<dbReference type="UniPathway" id="UPA00219"/>
<protein>
    <submittedName>
        <fullName evidence="10">L,D-transpeptidase</fullName>
    </submittedName>
</protein>
<evidence type="ECO:0000256" key="5">
    <source>
        <dbReference type="ARBA" id="ARBA00022984"/>
    </source>
</evidence>
<evidence type="ECO:0000256" key="1">
    <source>
        <dbReference type="ARBA" id="ARBA00004752"/>
    </source>
</evidence>
<dbReference type="PANTHER" id="PTHR30582">
    <property type="entry name" value="L,D-TRANSPEPTIDASE"/>
    <property type="match status" value="1"/>
</dbReference>
<keyword evidence="6 7" id="KW-0961">Cell wall biogenesis/degradation</keyword>
<organism evidence="10 11">
    <name type="scientific">Candidatus Aquirickettsiella gammari</name>
    <dbReference type="NCBI Taxonomy" id="2016198"/>
    <lineage>
        <taxon>Bacteria</taxon>
        <taxon>Pseudomonadati</taxon>
        <taxon>Pseudomonadota</taxon>
        <taxon>Gammaproteobacteria</taxon>
        <taxon>Legionellales</taxon>
        <taxon>Coxiellaceae</taxon>
        <taxon>Candidatus Aquirickettsiella</taxon>
    </lineage>
</organism>
<dbReference type="Pfam" id="PF03734">
    <property type="entry name" value="YkuD"/>
    <property type="match status" value="1"/>
</dbReference>
<feature type="region of interest" description="Disordered" evidence="8">
    <location>
        <begin position="287"/>
        <end position="310"/>
    </location>
</feature>